<evidence type="ECO:0000313" key="8">
    <source>
        <dbReference type="EMBL" id="MBO8416485.1"/>
    </source>
</evidence>
<sequence length="469" mass="53644">MKPFMDQDFLLETDTAKTLFHDYAAKMPVIDYHCHINPEQIANNYQFRNITDAWLSGDHYKWRMIRSNGIPEKLITGNESSDYEKFEQFAKTLPRAIGNPLYHWAHLELQRYFGITKPLSEKTCREIWDQCNAKLATDEFRVQSIIKRSNVKLVCTTDDPGDSLEWHKKLAADTNCPCKVLPAWRPDKAMKIEKPGFTEYVSHIAKLTGRHISSCADFFAALDDRMAFFNEMGCKASDHGVDYAYCRVVSDDKLEHIFQKAMQGETLSDTEIEAYKTMILIYLAKGYAKYGWVMQMHYGAIRDPNTQMFDKLGADTGFDCVDNVACAHGVSSLMNELLKRDSLPKMIWYSLNPCDNAVIGSAIGSFQGTVTPGMIQQGSGWWFNDTYQGMVDQMTSLASLSILGNFVGMLTDSRSFLSYYRHEYFRRIMCNLIGGWVEKGMYPADIEFLGQLVQDISFNNANRYFNFGL</sequence>
<name>A0A9D9GUS1_9GAMM</name>
<comment type="catalytic activity">
    <reaction evidence="1 7">
        <text>D-glucuronate = D-fructuronate</text>
        <dbReference type="Rhea" id="RHEA:13049"/>
        <dbReference type="ChEBI" id="CHEBI:58720"/>
        <dbReference type="ChEBI" id="CHEBI:59863"/>
        <dbReference type="EC" id="5.3.1.12"/>
    </reaction>
</comment>
<dbReference type="InterPro" id="IPR032466">
    <property type="entry name" value="Metal_Hydrolase"/>
</dbReference>
<dbReference type="Pfam" id="PF02614">
    <property type="entry name" value="UxaC"/>
    <property type="match status" value="1"/>
</dbReference>
<protein>
    <recommendedName>
        <fullName evidence="5 7">Uronate isomerase</fullName>
        <ecNumber evidence="4 7">5.3.1.12</ecNumber>
    </recommendedName>
    <alternativeName>
        <fullName evidence="7">Glucuronate isomerase</fullName>
    </alternativeName>
    <alternativeName>
        <fullName evidence="7">Uronic isomerase</fullName>
    </alternativeName>
</protein>
<dbReference type="InterPro" id="IPR003766">
    <property type="entry name" value="Uronate_isomerase"/>
</dbReference>
<evidence type="ECO:0000256" key="4">
    <source>
        <dbReference type="ARBA" id="ARBA00012546"/>
    </source>
</evidence>
<keyword evidence="6 7" id="KW-0413">Isomerase</keyword>
<evidence type="ECO:0000256" key="6">
    <source>
        <dbReference type="ARBA" id="ARBA00023235"/>
    </source>
</evidence>
<proteinExistence type="inferred from homology"/>
<evidence type="ECO:0000256" key="3">
    <source>
        <dbReference type="ARBA" id="ARBA00008397"/>
    </source>
</evidence>
<dbReference type="SUPFAM" id="SSF51556">
    <property type="entry name" value="Metallo-dependent hydrolases"/>
    <property type="match status" value="1"/>
</dbReference>
<dbReference type="GO" id="GO:0019698">
    <property type="term" value="P:D-galacturonate catabolic process"/>
    <property type="evidence" value="ECO:0007669"/>
    <property type="project" value="TreeGrafter"/>
</dbReference>
<dbReference type="GO" id="GO:0042840">
    <property type="term" value="P:D-glucuronate catabolic process"/>
    <property type="evidence" value="ECO:0007669"/>
    <property type="project" value="TreeGrafter"/>
</dbReference>
<evidence type="ECO:0000313" key="9">
    <source>
        <dbReference type="Proteomes" id="UP000823631"/>
    </source>
</evidence>
<dbReference type="HAMAP" id="MF_00675">
    <property type="entry name" value="UxaC"/>
    <property type="match status" value="1"/>
</dbReference>
<dbReference type="Gene3D" id="3.20.20.140">
    <property type="entry name" value="Metal-dependent hydrolases"/>
    <property type="match status" value="1"/>
</dbReference>
<dbReference type="PANTHER" id="PTHR30068">
    <property type="entry name" value="URONATE ISOMERASE"/>
    <property type="match status" value="1"/>
</dbReference>
<evidence type="ECO:0000256" key="2">
    <source>
        <dbReference type="ARBA" id="ARBA00004892"/>
    </source>
</evidence>
<dbReference type="NCBIfam" id="NF002794">
    <property type="entry name" value="PRK02925.1"/>
    <property type="match status" value="1"/>
</dbReference>
<dbReference type="EMBL" id="JADINH010000175">
    <property type="protein sequence ID" value="MBO8416485.1"/>
    <property type="molecule type" value="Genomic_DNA"/>
</dbReference>
<accession>A0A9D9GUS1</accession>
<organism evidence="8 9">
    <name type="scientific">Candidatus Avisuccinivibrio stercorigallinarum</name>
    <dbReference type="NCBI Taxonomy" id="2840704"/>
    <lineage>
        <taxon>Bacteria</taxon>
        <taxon>Pseudomonadati</taxon>
        <taxon>Pseudomonadota</taxon>
        <taxon>Gammaproteobacteria</taxon>
        <taxon>Aeromonadales</taxon>
        <taxon>Succinivibrionaceae</taxon>
        <taxon>Succinivibrionaceae incertae sedis</taxon>
        <taxon>Candidatus Avisuccinivibrio</taxon>
    </lineage>
</organism>
<evidence type="ECO:0000256" key="5">
    <source>
        <dbReference type="ARBA" id="ARBA00020555"/>
    </source>
</evidence>
<dbReference type="Gene3D" id="1.10.2020.10">
    <property type="entry name" value="uronate isomerase, domain 2, chain A"/>
    <property type="match status" value="1"/>
</dbReference>
<dbReference type="AlphaFoldDB" id="A0A9D9GUS1"/>
<comment type="similarity">
    <text evidence="3 7">Belongs to the metallo-dependent hydrolases superfamily. Uronate isomerase family.</text>
</comment>
<evidence type="ECO:0000256" key="1">
    <source>
        <dbReference type="ARBA" id="ARBA00001165"/>
    </source>
</evidence>
<dbReference type="Proteomes" id="UP000823631">
    <property type="component" value="Unassembled WGS sequence"/>
</dbReference>
<dbReference type="PANTHER" id="PTHR30068:SF4">
    <property type="entry name" value="URONATE ISOMERASE"/>
    <property type="match status" value="1"/>
</dbReference>
<dbReference type="GO" id="GO:0008880">
    <property type="term" value="F:glucuronate isomerase activity"/>
    <property type="evidence" value="ECO:0007669"/>
    <property type="project" value="UniProtKB-UniRule"/>
</dbReference>
<evidence type="ECO:0000256" key="7">
    <source>
        <dbReference type="HAMAP-Rule" id="MF_00675"/>
    </source>
</evidence>
<reference evidence="8" key="2">
    <citation type="journal article" date="2021" name="PeerJ">
        <title>Extensive microbial diversity within the chicken gut microbiome revealed by metagenomics and culture.</title>
        <authorList>
            <person name="Gilroy R."/>
            <person name="Ravi A."/>
            <person name="Getino M."/>
            <person name="Pursley I."/>
            <person name="Horton D.L."/>
            <person name="Alikhan N.F."/>
            <person name="Baker D."/>
            <person name="Gharbi K."/>
            <person name="Hall N."/>
            <person name="Watson M."/>
            <person name="Adriaenssens E.M."/>
            <person name="Foster-Nyarko E."/>
            <person name="Jarju S."/>
            <person name="Secka A."/>
            <person name="Antonio M."/>
            <person name="Oren A."/>
            <person name="Chaudhuri R.R."/>
            <person name="La Ragione R."/>
            <person name="Hildebrand F."/>
            <person name="Pallen M.J."/>
        </authorList>
    </citation>
    <scope>NUCLEOTIDE SEQUENCE</scope>
    <source>
        <strain evidence="8">17213</strain>
    </source>
</reference>
<comment type="caution">
    <text evidence="8">The sequence shown here is derived from an EMBL/GenBank/DDBJ whole genome shotgun (WGS) entry which is preliminary data.</text>
</comment>
<dbReference type="EC" id="5.3.1.12" evidence="4 7"/>
<gene>
    <name evidence="7 8" type="primary">uxaC</name>
    <name evidence="8" type="ORF">IAB19_08910</name>
</gene>
<comment type="pathway">
    <text evidence="2 7">Carbohydrate metabolism; pentose and glucuronate interconversion.</text>
</comment>
<reference evidence="8" key="1">
    <citation type="submission" date="2020-10" db="EMBL/GenBank/DDBJ databases">
        <authorList>
            <person name="Gilroy R."/>
        </authorList>
    </citation>
    <scope>NUCLEOTIDE SEQUENCE</scope>
    <source>
        <strain evidence="8">17213</strain>
    </source>
</reference>
<comment type="catalytic activity">
    <reaction evidence="7">
        <text>aldehydo-D-galacturonate = keto-D-tagaturonate</text>
        <dbReference type="Rhea" id="RHEA:27702"/>
        <dbReference type="ChEBI" id="CHEBI:12952"/>
        <dbReference type="ChEBI" id="CHEBI:17886"/>
    </reaction>
</comment>